<evidence type="ECO:0000313" key="10">
    <source>
        <dbReference type="Proteomes" id="UP000307874"/>
    </source>
</evidence>
<comment type="subunit">
    <text evidence="7">The complex comprises the extracytoplasmic solute receptor protein and the two transmembrane proteins.</text>
</comment>
<evidence type="ECO:0000259" key="8">
    <source>
        <dbReference type="Pfam" id="PF06808"/>
    </source>
</evidence>
<dbReference type="InterPro" id="IPR010656">
    <property type="entry name" value="DctM"/>
</dbReference>
<keyword evidence="3 7" id="KW-0997">Cell inner membrane</keyword>
<keyword evidence="6 7" id="KW-0472">Membrane</keyword>
<evidence type="ECO:0000256" key="5">
    <source>
        <dbReference type="ARBA" id="ARBA00022989"/>
    </source>
</evidence>
<gene>
    <name evidence="9" type="ORF">FF124_02920</name>
</gene>
<feature type="transmembrane region" description="Helical" evidence="7">
    <location>
        <begin position="311"/>
        <end position="344"/>
    </location>
</feature>
<accession>A0A5C4JXK6</accession>
<dbReference type="Pfam" id="PF06808">
    <property type="entry name" value="DctM"/>
    <property type="match status" value="1"/>
</dbReference>
<feature type="transmembrane region" description="Helical" evidence="7">
    <location>
        <begin position="44"/>
        <end position="62"/>
    </location>
</feature>
<feature type="transmembrane region" description="Helical" evidence="7">
    <location>
        <begin position="6"/>
        <end position="32"/>
    </location>
</feature>
<dbReference type="GO" id="GO:0022857">
    <property type="term" value="F:transmembrane transporter activity"/>
    <property type="evidence" value="ECO:0007669"/>
    <property type="project" value="UniProtKB-UniRule"/>
</dbReference>
<feature type="transmembrane region" description="Helical" evidence="7">
    <location>
        <begin position="210"/>
        <end position="232"/>
    </location>
</feature>
<dbReference type="AlphaFoldDB" id="A0A5C4JXK6"/>
<dbReference type="Proteomes" id="UP000307874">
    <property type="component" value="Unassembled WGS sequence"/>
</dbReference>
<keyword evidence="2" id="KW-1003">Cell membrane</keyword>
<feature type="transmembrane region" description="Helical" evidence="7">
    <location>
        <begin position="95"/>
        <end position="120"/>
    </location>
</feature>
<dbReference type="PIRSF" id="PIRSF006066">
    <property type="entry name" value="HI0050"/>
    <property type="match status" value="1"/>
</dbReference>
<dbReference type="OrthoDB" id="7912553at2"/>
<dbReference type="InterPro" id="IPR004681">
    <property type="entry name" value="TRAP_DctM"/>
</dbReference>
<protein>
    <recommendedName>
        <fullName evidence="7">TRAP transporter large permease protein</fullName>
    </recommendedName>
</protein>
<dbReference type="NCBIfam" id="TIGR00786">
    <property type="entry name" value="dctM"/>
    <property type="match status" value="1"/>
</dbReference>
<name>A0A5C4JXK6_9HYPH</name>
<feature type="transmembrane region" description="Helical" evidence="7">
    <location>
        <begin position="238"/>
        <end position="257"/>
    </location>
</feature>
<reference evidence="9 10" key="1">
    <citation type="submission" date="2019-05" db="EMBL/GenBank/DDBJ databases">
        <authorList>
            <person name="Lee S.D."/>
        </authorList>
    </citation>
    <scope>NUCLEOTIDE SEQUENCE [LARGE SCALE GENOMIC DNA]</scope>
    <source>
        <strain evidence="9 10">GH2-6</strain>
    </source>
</reference>
<feature type="domain" description="TRAP C4-dicarboxylate transport system permease DctM subunit" evidence="8">
    <location>
        <begin position="5"/>
        <end position="413"/>
    </location>
</feature>
<keyword evidence="7" id="KW-0813">Transport</keyword>
<feature type="transmembrane region" description="Helical" evidence="7">
    <location>
        <begin position="132"/>
        <end position="156"/>
    </location>
</feature>
<evidence type="ECO:0000256" key="3">
    <source>
        <dbReference type="ARBA" id="ARBA00022519"/>
    </source>
</evidence>
<evidence type="ECO:0000256" key="2">
    <source>
        <dbReference type="ARBA" id="ARBA00022475"/>
    </source>
</evidence>
<dbReference type="EMBL" id="VCLB01000002">
    <property type="protein sequence ID" value="TNB49359.1"/>
    <property type="molecule type" value="Genomic_DNA"/>
</dbReference>
<keyword evidence="4 7" id="KW-0812">Transmembrane</keyword>
<comment type="caution">
    <text evidence="9">The sequence shown here is derived from an EMBL/GenBank/DDBJ whole genome shotgun (WGS) entry which is preliminary data.</text>
</comment>
<feature type="transmembrane region" description="Helical" evidence="7">
    <location>
        <begin position="269"/>
        <end position="291"/>
    </location>
</feature>
<feature type="transmembrane region" description="Helical" evidence="7">
    <location>
        <begin position="162"/>
        <end position="189"/>
    </location>
</feature>
<evidence type="ECO:0000256" key="4">
    <source>
        <dbReference type="ARBA" id="ARBA00022692"/>
    </source>
</evidence>
<dbReference type="PANTHER" id="PTHR33362:SF2">
    <property type="entry name" value="TRAP TRANSPORTER LARGE PERMEASE PROTEIN"/>
    <property type="match status" value="1"/>
</dbReference>
<dbReference type="GO" id="GO:0005886">
    <property type="term" value="C:plasma membrane"/>
    <property type="evidence" value="ECO:0007669"/>
    <property type="project" value="UniProtKB-SubCell"/>
</dbReference>
<dbReference type="PANTHER" id="PTHR33362">
    <property type="entry name" value="SIALIC ACID TRAP TRANSPORTER PERMEASE PROTEIN SIAT-RELATED"/>
    <property type="match status" value="1"/>
</dbReference>
<evidence type="ECO:0000256" key="6">
    <source>
        <dbReference type="ARBA" id="ARBA00023136"/>
    </source>
</evidence>
<evidence type="ECO:0000256" key="1">
    <source>
        <dbReference type="ARBA" id="ARBA00004429"/>
    </source>
</evidence>
<feature type="transmembrane region" description="Helical" evidence="7">
    <location>
        <begin position="394"/>
        <end position="411"/>
    </location>
</feature>
<evidence type="ECO:0000256" key="7">
    <source>
        <dbReference type="RuleBase" id="RU369079"/>
    </source>
</evidence>
<keyword evidence="10" id="KW-1185">Reference proteome</keyword>
<reference evidence="9 10" key="2">
    <citation type="submission" date="2019-06" db="EMBL/GenBank/DDBJ databases">
        <title>Martelella lutilitoris sp. nov., isolated from a tidal mudflat.</title>
        <authorList>
            <person name="Kim Y.-J."/>
        </authorList>
    </citation>
    <scope>NUCLEOTIDE SEQUENCE [LARGE SCALE GENOMIC DNA]</scope>
    <source>
        <strain evidence="9 10">GH2-6</strain>
    </source>
</reference>
<comment type="subcellular location">
    <subcellularLocation>
        <location evidence="1 7">Cell inner membrane</location>
        <topology evidence="1 7">Multi-pass membrane protein</topology>
    </subcellularLocation>
</comment>
<sequence length="424" mass="44257">MLVPVAFFGLLALGLPVGITIGVAGLIGMFDIGPRFLAMAPDRMFAGLDLFPFLAMPFFILAGEIMNRSGITHGLVRLADALVGWMRGGMAHSNMVASVMFAGITGSATADAAAFGNTLVPAMVKGGYSRPYACAVTAAGSIIGPTIPPSTLAIIYGSIMGVSIAGLFAAGILPGLLICVVCMGVIALTARRKNLPKGEGGPSFKAVISAFREGFLAALLPVFILGSILGGFATPTEAAAVAVAYALFVGGVIYRSLSWADLYQIGVRTARITGVIFLIIASATILGWWMTYNRVPQAIAETLLAVSENRYVVIGLIVALLLMIGLVMDINATLIILAPVLAPLMAKLGMEPVHAGIMIILALNISLMTPPVGACLFVLASVTGEKVEAIARELWPFILAEVIVLLGVAYWEKMTLFVPHLLGL</sequence>
<organism evidence="9 10">
    <name type="scientific">Martelella lutilitoris</name>
    <dbReference type="NCBI Taxonomy" id="2583532"/>
    <lineage>
        <taxon>Bacteria</taxon>
        <taxon>Pseudomonadati</taxon>
        <taxon>Pseudomonadota</taxon>
        <taxon>Alphaproteobacteria</taxon>
        <taxon>Hyphomicrobiales</taxon>
        <taxon>Aurantimonadaceae</taxon>
        <taxon>Martelella</taxon>
    </lineage>
</organism>
<proteinExistence type="inferred from homology"/>
<comment type="similarity">
    <text evidence="7">Belongs to the TRAP transporter large permease family.</text>
</comment>
<comment type="function">
    <text evidence="7">Part of the tripartite ATP-independent periplasmic (TRAP) transport system.</text>
</comment>
<keyword evidence="5 7" id="KW-1133">Transmembrane helix</keyword>
<evidence type="ECO:0000313" key="9">
    <source>
        <dbReference type="EMBL" id="TNB49359.1"/>
    </source>
</evidence>
<feature type="transmembrane region" description="Helical" evidence="7">
    <location>
        <begin position="356"/>
        <end position="382"/>
    </location>
</feature>